<dbReference type="GeneID" id="60063509"/>
<dbReference type="STRING" id="1121098.HMPREF1534_00418"/>
<proteinExistence type="predicted"/>
<dbReference type="HOGENOM" id="CLU_138369_0_0_10"/>
<organism evidence="1 2">
    <name type="scientific">Phocaeicola massiliensis B84634 = Timone 84634 = DSM 17679 = JCM 13223</name>
    <dbReference type="NCBI Taxonomy" id="1121098"/>
    <lineage>
        <taxon>Bacteria</taxon>
        <taxon>Pseudomonadati</taxon>
        <taxon>Bacteroidota</taxon>
        <taxon>Bacteroidia</taxon>
        <taxon>Bacteroidales</taxon>
        <taxon>Bacteroidaceae</taxon>
        <taxon>Phocaeicola</taxon>
    </lineage>
</organism>
<dbReference type="AlphaFoldDB" id="U6RQJ4"/>
<dbReference type="eggNOG" id="COG3015">
    <property type="taxonomic scope" value="Bacteria"/>
</dbReference>
<dbReference type="InterPro" id="IPR007298">
    <property type="entry name" value="Cu-R_lipoprotein_NlpE"/>
</dbReference>
<name>U6RQJ4_9BACT</name>
<accession>U6RQJ4</accession>
<evidence type="ECO:0008006" key="3">
    <source>
        <dbReference type="Google" id="ProtNLM"/>
    </source>
</evidence>
<dbReference type="OrthoDB" id="1099822at2"/>
<dbReference type="PATRIC" id="fig|1121098.3.peg.423"/>
<dbReference type="RefSeq" id="WP_005936463.1">
    <property type="nucleotide sequence ID" value="NZ_KB890320.1"/>
</dbReference>
<dbReference type="PROSITE" id="PS51257">
    <property type="entry name" value="PROKAR_LIPOPROTEIN"/>
    <property type="match status" value="1"/>
</dbReference>
<keyword evidence="2" id="KW-1185">Reference proteome</keyword>
<reference evidence="1 2" key="1">
    <citation type="submission" date="2013-04" db="EMBL/GenBank/DDBJ databases">
        <title>The Genome Sequence of Bacteroides massiliensis DSM 17679.</title>
        <authorList>
            <consortium name="The Broad Institute Genomics Platform"/>
            <person name="Earl A."/>
            <person name="Ward D."/>
            <person name="Feldgarden M."/>
            <person name="Gevers D."/>
            <person name="Martens E."/>
            <person name="Fenner L."/>
            <person name="Roux V."/>
            <person name="Mallet M.N."/>
            <person name="Raoult D."/>
            <person name="Walker B."/>
            <person name="Young S."/>
            <person name="Zeng Q."/>
            <person name="Gargeya S."/>
            <person name="Fitzgerald M."/>
            <person name="Haas B."/>
            <person name="Abouelleil A."/>
            <person name="Allen A.W."/>
            <person name="Alvarado L."/>
            <person name="Arachchi H.M."/>
            <person name="Berlin A.M."/>
            <person name="Chapman S.B."/>
            <person name="Gainer-Dewar J."/>
            <person name="Goldberg J."/>
            <person name="Griggs A."/>
            <person name="Gujja S."/>
            <person name="Hansen M."/>
            <person name="Howarth C."/>
            <person name="Imamovic A."/>
            <person name="Ireland A."/>
            <person name="Larimer J."/>
            <person name="McCowan C."/>
            <person name="Murphy C."/>
            <person name="Pearson M."/>
            <person name="Poon T.W."/>
            <person name="Priest M."/>
            <person name="Roberts A."/>
            <person name="Saif S."/>
            <person name="Shea T."/>
            <person name="Sisk P."/>
            <person name="Sykes S."/>
            <person name="Wortman J."/>
            <person name="Nusbaum C."/>
            <person name="Birren B."/>
        </authorList>
    </citation>
    <scope>NUCLEOTIDE SEQUENCE [LARGE SCALE GENOMIC DNA]</scope>
    <source>
        <strain evidence="2">B84634 / Timone 84634 / DSM 17679 / JCM 13223</strain>
    </source>
</reference>
<dbReference type="Proteomes" id="UP000017831">
    <property type="component" value="Unassembled WGS sequence"/>
</dbReference>
<gene>
    <name evidence="1" type="ORF">HMPREF1534_00418</name>
</gene>
<comment type="caution">
    <text evidence="1">The sequence shown here is derived from an EMBL/GenBank/DDBJ whole genome shotgun (WGS) entry which is preliminary data.</text>
</comment>
<evidence type="ECO:0000313" key="1">
    <source>
        <dbReference type="EMBL" id="EOA58041.1"/>
    </source>
</evidence>
<dbReference type="Gene3D" id="2.40.128.640">
    <property type="match status" value="1"/>
</dbReference>
<dbReference type="Pfam" id="PF04170">
    <property type="entry name" value="NlpE"/>
    <property type="match status" value="1"/>
</dbReference>
<protein>
    <recommendedName>
        <fullName evidence="3">Copper homeostasis protein</fullName>
    </recommendedName>
</protein>
<sequence>MKKVFIAAALAAMIASCGSKGNKSAEMIAESESDSLFAVNDSTLGDLQTYTYEGVLPGADVSGINYLLTLQETGEDSLGTYNLTTTYLGANNGQDQVFTDSGTVVTIIGIPNDSTAIIYQLVSAAPGHEKTNFVAEGDSALTMVGKDFKKAISKLNYTLKKKL</sequence>
<dbReference type="EMBL" id="AQHY01000006">
    <property type="protein sequence ID" value="EOA58041.1"/>
    <property type="molecule type" value="Genomic_DNA"/>
</dbReference>
<evidence type="ECO:0000313" key="2">
    <source>
        <dbReference type="Proteomes" id="UP000017831"/>
    </source>
</evidence>